<accession>A0A6J5R3M2</accession>
<dbReference type="EMBL" id="LR797159">
    <property type="protein sequence ID" value="CAB4191313.1"/>
    <property type="molecule type" value="Genomic_DNA"/>
</dbReference>
<feature type="non-terminal residue" evidence="1">
    <location>
        <position position="1"/>
    </location>
</feature>
<name>A0A6J5R3M2_9CAUD</name>
<evidence type="ECO:0000313" key="1">
    <source>
        <dbReference type="EMBL" id="CAB4191313.1"/>
    </source>
</evidence>
<sequence length="227" mass="22393">EFVVNEVVPALGKFADYFKPITDAISANKEEFATFIAFIQKYVVPVLVDVLGGAFKIVGEIAGGVINVIGAVVGGLNNLIAGAVAGINALIRVYNSIPFLPNVGLISAPSINVPSVSIPSVSSTATVPKITVPSVSGGSGSGSTGGGNGGGGLVAAMSGAASASGTSYSTALTQSAAIRRAELATGSTINVTVNGAIDSEGTARTIVNTLNDSFYRGTGGGGSLVMV</sequence>
<organism evidence="1">
    <name type="scientific">uncultured Caudovirales phage</name>
    <dbReference type="NCBI Taxonomy" id="2100421"/>
    <lineage>
        <taxon>Viruses</taxon>
        <taxon>Duplodnaviria</taxon>
        <taxon>Heunggongvirae</taxon>
        <taxon>Uroviricota</taxon>
        <taxon>Caudoviricetes</taxon>
        <taxon>Peduoviridae</taxon>
        <taxon>Maltschvirus</taxon>
        <taxon>Maltschvirus maltsch</taxon>
    </lineage>
</organism>
<reference evidence="1" key="1">
    <citation type="submission" date="2020-05" db="EMBL/GenBank/DDBJ databases">
        <authorList>
            <person name="Chiriac C."/>
            <person name="Salcher M."/>
            <person name="Ghai R."/>
            <person name="Kavagutti S V."/>
        </authorList>
    </citation>
    <scope>NUCLEOTIDE SEQUENCE</scope>
</reference>
<proteinExistence type="predicted"/>
<protein>
    <submittedName>
        <fullName evidence="1">Uncharacterized protein</fullName>
    </submittedName>
</protein>
<gene>
    <name evidence="1" type="ORF">UFOVP1224_21</name>
</gene>